<evidence type="ECO:0000313" key="3">
    <source>
        <dbReference type="EMBL" id="KAG0721557.1"/>
    </source>
</evidence>
<protein>
    <recommendedName>
        <fullName evidence="2">TRAPPC10 Ig-like domain-containing protein</fullName>
    </recommendedName>
</protein>
<dbReference type="Proteomes" id="UP000770661">
    <property type="component" value="Unassembled WGS sequence"/>
</dbReference>
<feature type="domain" description="TRAPPC10 Ig-like" evidence="2">
    <location>
        <begin position="2"/>
        <end position="90"/>
    </location>
</feature>
<dbReference type="AlphaFoldDB" id="A0A8J4Y6G0"/>
<name>A0A8J4Y6G0_CHIOP</name>
<feature type="region of interest" description="Disordered" evidence="1">
    <location>
        <begin position="1"/>
        <end position="33"/>
    </location>
</feature>
<evidence type="ECO:0000256" key="1">
    <source>
        <dbReference type="SAM" id="MobiDB-lite"/>
    </source>
</evidence>
<evidence type="ECO:0000313" key="4">
    <source>
        <dbReference type="Proteomes" id="UP000770661"/>
    </source>
</evidence>
<dbReference type="OrthoDB" id="10256906at2759"/>
<reference evidence="3" key="1">
    <citation type="submission" date="2020-07" db="EMBL/GenBank/DDBJ databases">
        <title>The High-quality genome of the commercially important snow crab, Chionoecetes opilio.</title>
        <authorList>
            <person name="Jeong J.-H."/>
            <person name="Ryu S."/>
        </authorList>
    </citation>
    <scope>NUCLEOTIDE SEQUENCE</scope>
    <source>
        <strain evidence="3">MADBK_172401_WGS</strain>
        <tissue evidence="3">Digestive gland</tissue>
    </source>
</reference>
<gene>
    <name evidence="3" type="ORF">GWK47_006296</name>
</gene>
<accession>A0A8J4Y6G0</accession>
<keyword evidence="4" id="KW-1185">Reference proteome</keyword>
<sequence>MGTVVKLRSSRGLTMRRQAKEEEEEEKDSPLERDVEIQLPEVEPFSSVSAPLIVLAELGPQRDAATIEHMVSISSTLVEQRQDVDVHFIPPFMSSHKLHTANTSKFLQVRTNHCYCIERERVGEEVGMGGERRGSL</sequence>
<dbReference type="EMBL" id="JACEEZ010010936">
    <property type="protein sequence ID" value="KAG0721557.1"/>
    <property type="molecule type" value="Genomic_DNA"/>
</dbReference>
<organism evidence="3 4">
    <name type="scientific">Chionoecetes opilio</name>
    <name type="common">Atlantic snow crab</name>
    <name type="synonym">Cancer opilio</name>
    <dbReference type="NCBI Taxonomy" id="41210"/>
    <lineage>
        <taxon>Eukaryota</taxon>
        <taxon>Metazoa</taxon>
        <taxon>Ecdysozoa</taxon>
        <taxon>Arthropoda</taxon>
        <taxon>Crustacea</taxon>
        <taxon>Multicrustacea</taxon>
        <taxon>Malacostraca</taxon>
        <taxon>Eumalacostraca</taxon>
        <taxon>Eucarida</taxon>
        <taxon>Decapoda</taxon>
        <taxon>Pleocyemata</taxon>
        <taxon>Brachyura</taxon>
        <taxon>Eubrachyura</taxon>
        <taxon>Majoidea</taxon>
        <taxon>Majidae</taxon>
        <taxon>Chionoecetes</taxon>
    </lineage>
</organism>
<dbReference type="InterPro" id="IPR056917">
    <property type="entry name" value="Ig_TRAPPC10"/>
</dbReference>
<evidence type="ECO:0000259" key="2">
    <source>
        <dbReference type="Pfam" id="PF23604"/>
    </source>
</evidence>
<comment type="caution">
    <text evidence="3">The sequence shown here is derived from an EMBL/GenBank/DDBJ whole genome shotgun (WGS) entry which is preliminary data.</text>
</comment>
<dbReference type="Pfam" id="PF23604">
    <property type="entry name" value="Ig_TRAPPC10"/>
    <property type="match status" value="1"/>
</dbReference>
<proteinExistence type="predicted"/>